<protein>
    <recommendedName>
        <fullName evidence="3">DUF7704 domain-containing protein</fullName>
    </recommendedName>
</protein>
<dbReference type="OMA" id="FEHPRNQ"/>
<evidence type="ECO:0000256" key="1">
    <source>
        <dbReference type="SAM" id="MobiDB-lite"/>
    </source>
</evidence>
<feature type="compositionally biased region" description="Basic and acidic residues" evidence="1">
    <location>
        <begin position="570"/>
        <end position="583"/>
    </location>
</feature>
<proteinExistence type="predicted"/>
<feature type="region of interest" description="Disordered" evidence="1">
    <location>
        <begin position="216"/>
        <end position="237"/>
    </location>
</feature>
<accession>C7YMF6</accession>
<evidence type="ECO:0000256" key="2">
    <source>
        <dbReference type="SAM" id="Phobius"/>
    </source>
</evidence>
<feature type="compositionally biased region" description="Acidic residues" evidence="1">
    <location>
        <begin position="220"/>
        <end position="231"/>
    </location>
</feature>
<feature type="compositionally biased region" description="Low complexity" evidence="1">
    <location>
        <begin position="655"/>
        <end position="678"/>
    </location>
</feature>
<feature type="compositionally biased region" description="Acidic residues" evidence="1">
    <location>
        <begin position="608"/>
        <end position="619"/>
    </location>
</feature>
<gene>
    <name evidence="4" type="ORF">NECHADRAFT_91970</name>
</gene>
<dbReference type="PANTHER" id="PTHR37019:SF2">
    <property type="entry name" value="EXPERA DOMAIN-CONTAINING PROTEIN"/>
    <property type="match status" value="1"/>
</dbReference>
<name>C7YMF6_FUSV7</name>
<dbReference type="InParanoid" id="C7YMF6"/>
<dbReference type="InterPro" id="IPR001005">
    <property type="entry name" value="SANT/Myb"/>
</dbReference>
<feature type="compositionally biased region" description="Basic and acidic residues" evidence="1">
    <location>
        <begin position="625"/>
        <end position="639"/>
    </location>
</feature>
<evidence type="ECO:0000313" key="5">
    <source>
        <dbReference type="Proteomes" id="UP000005206"/>
    </source>
</evidence>
<dbReference type="eggNOG" id="ENOG502S8N7">
    <property type="taxonomic scope" value="Eukaryota"/>
</dbReference>
<feature type="region of interest" description="Disordered" evidence="1">
    <location>
        <begin position="552"/>
        <end position="680"/>
    </location>
</feature>
<dbReference type="VEuPathDB" id="FungiDB:NECHADRAFT_91970"/>
<dbReference type="OrthoDB" id="5398572at2759"/>
<keyword evidence="2" id="KW-0472">Membrane</keyword>
<feature type="domain" description="DUF7704" evidence="3">
    <location>
        <begin position="2"/>
        <end position="127"/>
    </location>
</feature>
<keyword evidence="2" id="KW-1133">Transmembrane helix</keyword>
<dbReference type="KEGG" id="nhe:NECHADRAFT_91970"/>
<feature type="compositionally biased region" description="Basic and acidic residues" evidence="1">
    <location>
        <begin position="794"/>
        <end position="803"/>
    </location>
</feature>
<feature type="region of interest" description="Disordered" evidence="1">
    <location>
        <begin position="786"/>
        <end position="817"/>
    </location>
</feature>
<feature type="transmembrane region" description="Helical" evidence="2">
    <location>
        <begin position="86"/>
        <end position="107"/>
    </location>
</feature>
<dbReference type="RefSeq" id="XP_003053156.1">
    <property type="nucleotide sequence ID" value="XM_003053110.1"/>
</dbReference>
<dbReference type="HOGENOM" id="CLU_015426_0_0_1"/>
<dbReference type="Pfam" id="PF24803">
    <property type="entry name" value="DUF7704"/>
    <property type="match status" value="1"/>
</dbReference>
<sequence>MASSLPTFPRVVFTIIEPISLVAGFLGAVIDPAWFIGEQVLQKDGIATSEGSIVVAWQLGNLYLLMAFIGIAVLSTTSENKVVRAYLVALWLGDVGHVGFSCYGLGWGKLVRPVEWNAMAWGNIAMTGQRRKTIAKQTFSNHHQRVFACSRKTYSIGQCLSVSCTSSLLWKLGVMRSAQSQSTQESKGKLLRDPVARRNAPVDTASIASSIATHPGRVDDETEFGEDEGSVEDVKPSGSRDYIRVGLEANDARRKILELSIPDLCREADDLMEYIGKRDTDPDVFHGRLAIKRRAFHSVRAEYEEEDTAPFIDWAPFLSQSAALARVNVVTAFDKLCDFNPDNEREMASFLKTLCPLFPAWFVLEQSMFQEPETTLDLRTWLFIDSFSRQTGETDYKRLIASIFCKDVGEGKINYAHLFAGGHFLELGGEGEDHDELCSARVSEIVNIVHKKKTGDAISLLKERFGLDQLIPELQSTFKALYKILKPVDKQASVQLDTRAFTPYENQQESMSMMGSQADDLASESQSIIRAGTGEAEPSLFVGQESIRALQEGNRGGSTVPPSNQQLAVPRRDAPLDYPDHQNTDLLLRDSLPPLQPKRKRPGPFVNSDDDDDNDEDSGGECFETDTREVKPIRREEPRGLMGPPPPKKSRVQHSVPDSQPSPSQTPDSTPTAPPQSSVPDLRAVNEKRAEMALQNRFNSSQGPQKRIPWTDHDTNLLIDLIAECHCGWSLIEKRGDGRWEKERNQQACRDKARNLKVQFLLTDQNLPPLFDDVMLGPKEVMKIQSHGKNPNRKVADVDEDGRPIGTELRTASMGTS</sequence>
<evidence type="ECO:0000313" key="4">
    <source>
        <dbReference type="EMBL" id="EEU47443.1"/>
    </source>
</evidence>
<dbReference type="GeneID" id="9671182"/>
<dbReference type="CDD" id="cd00167">
    <property type="entry name" value="SANT"/>
    <property type="match status" value="1"/>
</dbReference>
<organism evidence="4 5">
    <name type="scientific">Fusarium vanettenii (strain ATCC MYA-4622 / CBS 123669 / FGSC 9596 / NRRL 45880 / 77-13-4)</name>
    <name type="common">Fusarium solani subsp. pisi</name>
    <dbReference type="NCBI Taxonomy" id="660122"/>
    <lineage>
        <taxon>Eukaryota</taxon>
        <taxon>Fungi</taxon>
        <taxon>Dikarya</taxon>
        <taxon>Ascomycota</taxon>
        <taxon>Pezizomycotina</taxon>
        <taxon>Sordariomycetes</taxon>
        <taxon>Hypocreomycetidae</taxon>
        <taxon>Hypocreales</taxon>
        <taxon>Nectriaceae</taxon>
        <taxon>Fusarium</taxon>
        <taxon>Fusarium solani species complex</taxon>
        <taxon>Fusarium vanettenii</taxon>
    </lineage>
</organism>
<dbReference type="AlphaFoldDB" id="C7YMF6"/>
<reference evidence="4 5" key="1">
    <citation type="journal article" date="2009" name="PLoS Genet.">
        <title>The genome of Nectria haematococca: contribution of supernumerary chromosomes to gene expansion.</title>
        <authorList>
            <person name="Coleman J.J."/>
            <person name="Rounsley S.D."/>
            <person name="Rodriguez-Carres M."/>
            <person name="Kuo A."/>
            <person name="Wasmann C.C."/>
            <person name="Grimwood J."/>
            <person name="Schmutz J."/>
            <person name="Taga M."/>
            <person name="White G.J."/>
            <person name="Zhou S."/>
            <person name="Schwartz D.C."/>
            <person name="Freitag M."/>
            <person name="Ma L.J."/>
            <person name="Danchin E.G."/>
            <person name="Henrissat B."/>
            <person name="Coutinho P.M."/>
            <person name="Nelson D.R."/>
            <person name="Straney D."/>
            <person name="Napoli C.A."/>
            <person name="Barker B.M."/>
            <person name="Gribskov M."/>
            <person name="Rep M."/>
            <person name="Kroken S."/>
            <person name="Molnar I."/>
            <person name="Rensing C."/>
            <person name="Kennell J.C."/>
            <person name="Zamora J."/>
            <person name="Farman M.L."/>
            <person name="Selker E.U."/>
            <person name="Salamov A."/>
            <person name="Shapiro H."/>
            <person name="Pangilinan J."/>
            <person name="Lindquist E."/>
            <person name="Lamers C."/>
            <person name="Grigoriev I.V."/>
            <person name="Geiser D.M."/>
            <person name="Covert S.F."/>
            <person name="Temporini E."/>
            <person name="Vanetten H.D."/>
        </authorList>
    </citation>
    <scope>NUCLEOTIDE SEQUENCE [LARGE SCALE GENOMIC DNA]</scope>
    <source>
        <strain evidence="5">ATCC MYA-4622 / CBS 123669 / FGSC 9596 / NRRL 45880 / 77-13-4</strain>
    </source>
</reference>
<dbReference type="STRING" id="660122.C7YMF6"/>
<keyword evidence="5" id="KW-1185">Reference proteome</keyword>
<keyword evidence="2" id="KW-0812">Transmembrane</keyword>
<dbReference type="Proteomes" id="UP000005206">
    <property type="component" value="Chromosome 3"/>
</dbReference>
<feature type="transmembrane region" description="Helical" evidence="2">
    <location>
        <begin position="55"/>
        <end position="74"/>
    </location>
</feature>
<dbReference type="Gene3D" id="1.10.10.60">
    <property type="entry name" value="Homeodomain-like"/>
    <property type="match status" value="1"/>
</dbReference>
<dbReference type="PANTHER" id="PTHR37019">
    <property type="entry name" value="CHROMOSOME 1, WHOLE GENOME SHOTGUN SEQUENCE"/>
    <property type="match status" value="1"/>
</dbReference>
<feature type="transmembrane region" description="Helical" evidence="2">
    <location>
        <begin position="12"/>
        <end position="35"/>
    </location>
</feature>
<dbReference type="InterPro" id="IPR056121">
    <property type="entry name" value="DUF7704"/>
</dbReference>
<evidence type="ECO:0000259" key="3">
    <source>
        <dbReference type="Pfam" id="PF24803"/>
    </source>
</evidence>
<dbReference type="EMBL" id="GG698897">
    <property type="protein sequence ID" value="EEU47443.1"/>
    <property type="molecule type" value="Genomic_DNA"/>
</dbReference>